<accession>A0A6P4BDF9</accession>
<name>A0A6P4BDF9_ARADU</name>
<organism evidence="2 3">
    <name type="scientific">Arachis duranensis</name>
    <name type="common">Wild peanut</name>
    <dbReference type="NCBI Taxonomy" id="130453"/>
    <lineage>
        <taxon>Eukaryota</taxon>
        <taxon>Viridiplantae</taxon>
        <taxon>Streptophyta</taxon>
        <taxon>Embryophyta</taxon>
        <taxon>Tracheophyta</taxon>
        <taxon>Spermatophyta</taxon>
        <taxon>Magnoliopsida</taxon>
        <taxon>eudicotyledons</taxon>
        <taxon>Gunneridae</taxon>
        <taxon>Pentapetalae</taxon>
        <taxon>rosids</taxon>
        <taxon>fabids</taxon>
        <taxon>Fabales</taxon>
        <taxon>Fabaceae</taxon>
        <taxon>Papilionoideae</taxon>
        <taxon>50 kb inversion clade</taxon>
        <taxon>dalbergioids sensu lato</taxon>
        <taxon>Dalbergieae</taxon>
        <taxon>Pterocarpus clade</taxon>
        <taxon>Arachis</taxon>
    </lineage>
</organism>
<dbReference type="InterPro" id="IPR040338">
    <property type="entry name" value="At1g67623-like"/>
</dbReference>
<gene>
    <name evidence="3" type="primary">LOC107466036</name>
</gene>
<keyword evidence="2" id="KW-1185">Reference proteome</keyword>
<dbReference type="PANTHER" id="PTHR33784">
    <property type="entry name" value="OS05G0482100 PROTEIN"/>
    <property type="match status" value="1"/>
</dbReference>
<sequence length="136" mass="15699">MVALNLIEDMFNMQGTCKVFVRAASSNAVYKHAMMSYKPLVHFLVYLDRPERRFLDHCVDVGNVDSILRQGFIEYFWLGHRDKGMELLARVLMEGSVEAGYLCATLLLCDHEDEEEVQRGVQNGGYPYFWAARELQ</sequence>
<dbReference type="InterPro" id="IPR057136">
    <property type="entry name" value="At2g35280_TPR_dom"/>
</dbReference>
<dbReference type="Proteomes" id="UP000515211">
    <property type="component" value="Chromosome 9"/>
</dbReference>
<dbReference type="AlphaFoldDB" id="A0A6P4BDF9"/>
<evidence type="ECO:0000313" key="2">
    <source>
        <dbReference type="Proteomes" id="UP000515211"/>
    </source>
</evidence>
<protein>
    <submittedName>
        <fullName evidence="3">Uncharacterized protein LOC107466036</fullName>
    </submittedName>
</protein>
<proteinExistence type="predicted"/>
<dbReference type="KEGG" id="adu:107466036"/>
<reference evidence="2" key="1">
    <citation type="journal article" date="2016" name="Nat. Genet.">
        <title>The genome sequences of Arachis duranensis and Arachis ipaensis, the diploid ancestors of cultivated peanut.</title>
        <authorList>
            <person name="Bertioli D.J."/>
            <person name="Cannon S.B."/>
            <person name="Froenicke L."/>
            <person name="Huang G."/>
            <person name="Farmer A.D."/>
            <person name="Cannon E.K."/>
            <person name="Liu X."/>
            <person name="Gao D."/>
            <person name="Clevenger J."/>
            <person name="Dash S."/>
            <person name="Ren L."/>
            <person name="Moretzsohn M.C."/>
            <person name="Shirasawa K."/>
            <person name="Huang W."/>
            <person name="Vidigal B."/>
            <person name="Abernathy B."/>
            <person name="Chu Y."/>
            <person name="Niederhuth C.E."/>
            <person name="Umale P."/>
            <person name="Araujo A.C."/>
            <person name="Kozik A."/>
            <person name="Kim K.D."/>
            <person name="Burow M.D."/>
            <person name="Varshney R.K."/>
            <person name="Wang X."/>
            <person name="Zhang X."/>
            <person name="Barkley N."/>
            <person name="Guimaraes P.M."/>
            <person name="Isobe S."/>
            <person name="Guo B."/>
            <person name="Liao B."/>
            <person name="Stalker H.T."/>
            <person name="Schmitz R.J."/>
            <person name="Scheffler B.E."/>
            <person name="Leal-Bertioli S.C."/>
            <person name="Xun X."/>
            <person name="Jackson S.A."/>
            <person name="Michelmore R."/>
            <person name="Ozias-Akins P."/>
        </authorList>
    </citation>
    <scope>NUCLEOTIDE SEQUENCE [LARGE SCALE GENOMIC DNA]</scope>
    <source>
        <strain evidence="2">cv. V14167</strain>
    </source>
</reference>
<dbReference type="RefSeq" id="XP_015940499.1">
    <property type="nucleotide sequence ID" value="XM_016085013.1"/>
</dbReference>
<evidence type="ECO:0000259" key="1">
    <source>
        <dbReference type="Pfam" id="PF23310"/>
    </source>
</evidence>
<reference evidence="3" key="2">
    <citation type="submission" date="2025-08" db="UniProtKB">
        <authorList>
            <consortium name="RefSeq"/>
        </authorList>
    </citation>
    <scope>IDENTIFICATION</scope>
    <source>
        <tissue evidence="3">Whole plant</tissue>
    </source>
</reference>
<dbReference type="GeneID" id="107466036"/>
<dbReference type="PANTHER" id="PTHR33784:SF10">
    <property type="entry name" value="F-BOX PROTEIN"/>
    <property type="match status" value="1"/>
</dbReference>
<dbReference type="Pfam" id="PF23310">
    <property type="entry name" value="TPR_27"/>
    <property type="match status" value="1"/>
</dbReference>
<feature type="domain" description="At2g35280-like TPR" evidence="1">
    <location>
        <begin position="47"/>
        <end position="122"/>
    </location>
</feature>
<evidence type="ECO:0000313" key="3">
    <source>
        <dbReference type="RefSeq" id="XP_015940499.1"/>
    </source>
</evidence>